<dbReference type="GO" id="GO:0005882">
    <property type="term" value="C:intermediate filament"/>
    <property type="evidence" value="ECO:0007669"/>
    <property type="project" value="UniProtKB-KW"/>
</dbReference>
<evidence type="ECO:0000256" key="5">
    <source>
        <dbReference type="RuleBase" id="RU364002"/>
    </source>
</evidence>
<keyword evidence="8" id="KW-1185">Reference proteome</keyword>
<evidence type="ECO:0000256" key="3">
    <source>
        <dbReference type="ARBA" id="ARBA00022744"/>
    </source>
</evidence>
<evidence type="ECO:0000256" key="6">
    <source>
        <dbReference type="SAM" id="MobiDB-lite"/>
    </source>
</evidence>
<evidence type="ECO:0000313" key="7">
    <source>
        <dbReference type="EMBL" id="NXR42226.1"/>
    </source>
</evidence>
<keyword evidence="4" id="KW-0007">Acetylation</keyword>
<dbReference type="EMBL" id="VWYL01030467">
    <property type="protein sequence ID" value="NXR42226.1"/>
    <property type="molecule type" value="Genomic_DNA"/>
</dbReference>
<name>A0A7L2L421_9PASS</name>
<comment type="subunit">
    <text evidence="2 5">The avian keratins (F-ker, S-ker, C-ker and B-ker) are a complex mixture of very similar polypeptides.</text>
</comment>
<keyword evidence="3 5" id="KW-0416">Keratin</keyword>
<organism evidence="7 8">
    <name type="scientific">Zosterops hypoxanthus</name>
    <dbReference type="NCBI Taxonomy" id="2485327"/>
    <lineage>
        <taxon>Eukaryota</taxon>
        <taxon>Metazoa</taxon>
        <taxon>Chordata</taxon>
        <taxon>Craniata</taxon>
        <taxon>Vertebrata</taxon>
        <taxon>Euteleostomi</taxon>
        <taxon>Archelosauria</taxon>
        <taxon>Archosauria</taxon>
        <taxon>Dinosauria</taxon>
        <taxon>Saurischia</taxon>
        <taxon>Theropoda</taxon>
        <taxon>Coelurosauria</taxon>
        <taxon>Aves</taxon>
        <taxon>Neognathae</taxon>
        <taxon>Neoaves</taxon>
        <taxon>Telluraves</taxon>
        <taxon>Australaves</taxon>
        <taxon>Passeriformes</taxon>
        <taxon>Sylvioidea</taxon>
        <taxon>Zosteropidae</taxon>
        <taxon>Zosterops</taxon>
    </lineage>
</organism>
<dbReference type="Proteomes" id="UP000549157">
    <property type="component" value="Unassembled WGS sequence"/>
</dbReference>
<gene>
    <name evidence="7" type="primary">Krsc_9</name>
    <name evidence="7" type="ORF">ZOSHYP_R03848</name>
</gene>
<dbReference type="GO" id="GO:0005200">
    <property type="term" value="F:structural constituent of cytoskeleton"/>
    <property type="evidence" value="ECO:0007669"/>
    <property type="project" value="InterPro"/>
</dbReference>
<comment type="caution">
    <text evidence="7">The sequence shown here is derived from an EMBL/GenBank/DDBJ whole genome shotgun (WGS) entry which is preliminary data.</text>
</comment>
<evidence type="ECO:0000313" key="8">
    <source>
        <dbReference type="Proteomes" id="UP000549157"/>
    </source>
</evidence>
<accession>A0A7L2L421</accession>
<feature type="non-terminal residue" evidence="7">
    <location>
        <position position="72"/>
    </location>
</feature>
<evidence type="ECO:0000256" key="4">
    <source>
        <dbReference type="ARBA" id="ARBA00022990"/>
    </source>
</evidence>
<feature type="region of interest" description="Disordered" evidence="6">
    <location>
        <begin position="53"/>
        <end position="72"/>
    </location>
</feature>
<dbReference type="Pfam" id="PF02422">
    <property type="entry name" value="Keratin"/>
    <property type="match status" value="1"/>
</dbReference>
<proteinExistence type="inferred from homology"/>
<evidence type="ECO:0000256" key="2">
    <source>
        <dbReference type="ARBA" id="ARBA00011806"/>
    </source>
</evidence>
<comment type="similarity">
    <text evidence="1 5">Belongs to the avian keratin family.</text>
</comment>
<dbReference type="InterPro" id="IPR003461">
    <property type="entry name" value="Keratin"/>
</dbReference>
<dbReference type="AlphaFoldDB" id="A0A7L2L421"/>
<dbReference type="PANTHER" id="PTHR31203:SF1">
    <property type="entry name" value="BETA-KERATIN-RELATED PROTEIN-RELATED"/>
    <property type="match status" value="1"/>
</dbReference>
<protein>
    <recommendedName>
        <fullName evidence="5">Keratin</fullName>
    </recommendedName>
</protein>
<evidence type="ECO:0000256" key="1">
    <source>
        <dbReference type="ARBA" id="ARBA00008702"/>
    </source>
</evidence>
<sequence length="72" mass="7204">PCPEPSAWSSSRAWALRCGSSRVVIFPPPVLVTFPAPVITSCPTESVVGALGGPQGGDGTSCGAQIPISAPK</sequence>
<reference evidence="7 8" key="1">
    <citation type="submission" date="2019-09" db="EMBL/GenBank/DDBJ databases">
        <title>Bird 10,000 Genomes (B10K) Project - Family phase.</title>
        <authorList>
            <person name="Zhang G."/>
        </authorList>
    </citation>
    <scope>NUCLEOTIDE SEQUENCE [LARGE SCALE GENOMIC DNA]</scope>
    <source>
        <strain evidence="7">B10K-DU-001-36</strain>
        <tissue evidence="7">Muscle</tissue>
    </source>
</reference>
<feature type="non-terminal residue" evidence="7">
    <location>
        <position position="1"/>
    </location>
</feature>
<dbReference type="OrthoDB" id="9380305at2759"/>
<dbReference type="PANTHER" id="PTHR31203">
    <property type="entry name" value="BETA-KERATIN-RELATED PROTEIN-RELATED"/>
    <property type="match status" value="1"/>
</dbReference>